<dbReference type="SMART" id="SM00640">
    <property type="entry name" value="Glyco_32"/>
    <property type="match status" value="1"/>
</dbReference>
<dbReference type="InterPro" id="IPR023296">
    <property type="entry name" value="Glyco_hydro_beta-prop_sf"/>
</dbReference>
<accession>A0A098LQA2</accession>
<dbReference type="OrthoDB" id="9759709at2"/>
<feature type="domain" description="Glycosyl hydrolase family 32 N-terminal" evidence="6">
    <location>
        <begin position="47"/>
        <end position="354"/>
    </location>
</feature>
<evidence type="ECO:0000256" key="3">
    <source>
        <dbReference type="ARBA" id="ARBA00023295"/>
    </source>
</evidence>
<sequence>MRRFWLLAIVALVVFGCKDASETNTNTDTTISDDVNNNVEQYRSRFHFTPEANWMNDPNGLVYFDDTYHLFYQYYPHGTVWGPMHWGHAVSKDLLNWEHKPIALYPDKHGYIFSGSAVIDKQNTAGFGENAMVAVYTYHNANLEKENSILYQTQGIAYSTDKGETWTKYKNNPVLDNPGIKDFRDPKVFWNVDKLKWQMLLAAKDHIQIYESNNLKNWAKISEFRLNDNPPLGVWECPDLFKLTVEGSTEEKWVLIISHGGESSPNGGSGTRYFVGDYDGITFTTNQKVNKWIDYGTDNYAGVTYNNTPNNKRIFIGWMSNWNYATVTPTETWRSAMTLPRELKLIKNDNGYLVKSKLIDGFDNLTSKVPEAQITGTYPTKFSYSNLQHSVVAFNATINTELSLELSNKDGDTYTVGYNKNTGEFFVNRGKSGHVDFNENYKKSAYQTMQIGTKEQLSITMVLDASSVEIFINNGEYVMTTQVFPNSDFTNFEIKNPKGITINNFEFKEVKK</sequence>
<gene>
    <name evidence="8" type="ORF">JCM19538_3152</name>
</gene>
<reference evidence="9" key="1">
    <citation type="journal article" date="2014" name="Genome Announc.">
        <title>Draft Genome Sequence of Marine Flavobacterium Jejuia pallidilutea Strain 11shimoA1 and Pigmentation Mutants.</title>
        <authorList>
            <person name="Takatani N."/>
            <person name="Nakanishi M."/>
            <person name="Meirelles P."/>
            <person name="Mino S."/>
            <person name="Suda W."/>
            <person name="Oshima K."/>
            <person name="Hattori M."/>
            <person name="Ohkuma M."/>
            <person name="Hosokawa M."/>
            <person name="Miyashita K."/>
            <person name="Thompson F.L."/>
            <person name="Niwa A."/>
            <person name="Sawabe T."/>
            <person name="Sawabe T."/>
        </authorList>
    </citation>
    <scope>NUCLEOTIDE SEQUENCE [LARGE SCALE GENOMIC DNA]</scope>
    <source>
        <strain evidence="9">JCM 19538</strain>
    </source>
</reference>
<comment type="caution">
    <text evidence="8">The sequence shown here is derived from an EMBL/GenBank/DDBJ whole genome shotgun (WGS) entry which is preliminary data.</text>
</comment>
<protein>
    <submittedName>
        <fullName evidence="8">Sucrose-6-phosphate hydrolase</fullName>
    </submittedName>
</protein>
<feature type="domain" description="Glycosyl hydrolase family 32 C-terminal" evidence="7">
    <location>
        <begin position="397"/>
        <end position="507"/>
    </location>
</feature>
<feature type="signal peptide" evidence="5">
    <location>
        <begin position="1"/>
        <end position="20"/>
    </location>
</feature>
<dbReference type="Gene3D" id="2.60.120.560">
    <property type="entry name" value="Exo-inulinase, domain 1"/>
    <property type="match status" value="1"/>
</dbReference>
<comment type="similarity">
    <text evidence="1 4">Belongs to the glycosyl hydrolase 32 family.</text>
</comment>
<dbReference type="RefSeq" id="WP_042241329.1">
    <property type="nucleotide sequence ID" value="NZ_BBNY01000003.1"/>
</dbReference>
<feature type="chain" id="PRO_5001944796" evidence="5">
    <location>
        <begin position="21"/>
        <end position="512"/>
    </location>
</feature>
<keyword evidence="2 4" id="KW-0378">Hydrolase</keyword>
<keyword evidence="9" id="KW-1185">Reference proteome</keyword>
<dbReference type="EMBL" id="BBNY01000003">
    <property type="protein sequence ID" value="GAL88639.1"/>
    <property type="molecule type" value="Genomic_DNA"/>
</dbReference>
<evidence type="ECO:0000256" key="5">
    <source>
        <dbReference type="SAM" id="SignalP"/>
    </source>
</evidence>
<dbReference type="PROSITE" id="PS51257">
    <property type="entry name" value="PROKAR_LIPOPROTEIN"/>
    <property type="match status" value="1"/>
</dbReference>
<evidence type="ECO:0000256" key="2">
    <source>
        <dbReference type="ARBA" id="ARBA00022801"/>
    </source>
</evidence>
<dbReference type="Pfam" id="PF08244">
    <property type="entry name" value="Glyco_hydro_32C"/>
    <property type="match status" value="1"/>
</dbReference>
<proteinExistence type="inferred from homology"/>
<evidence type="ECO:0000259" key="6">
    <source>
        <dbReference type="Pfam" id="PF00251"/>
    </source>
</evidence>
<dbReference type="AlphaFoldDB" id="A0A098LQA2"/>
<dbReference type="InterPro" id="IPR013320">
    <property type="entry name" value="ConA-like_dom_sf"/>
</dbReference>
<keyword evidence="3 4" id="KW-0326">Glycosidase</keyword>
<evidence type="ECO:0000313" key="9">
    <source>
        <dbReference type="Proteomes" id="UP000030184"/>
    </source>
</evidence>
<dbReference type="Gene3D" id="2.115.10.20">
    <property type="entry name" value="Glycosyl hydrolase domain, family 43"/>
    <property type="match status" value="1"/>
</dbReference>
<dbReference type="Proteomes" id="UP000030184">
    <property type="component" value="Unassembled WGS sequence"/>
</dbReference>
<dbReference type="CDD" id="cd18622">
    <property type="entry name" value="GH32_Inu-like"/>
    <property type="match status" value="1"/>
</dbReference>
<dbReference type="InterPro" id="IPR018053">
    <property type="entry name" value="Glyco_hydro_32_AS"/>
</dbReference>
<evidence type="ECO:0000256" key="1">
    <source>
        <dbReference type="ARBA" id="ARBA00009902"/>
    </source>
</evidence>
<dbReference type="PANTHER" id="PTHR42800:SF1">
    <property type="entry name" value="EXOINULINASE INUD (AFU_ORTHOLOGUE AFUA_5G00480)"/>
    <property type="match status" value="1"/>
</dbReference>
<organism evidence="8 9">
    <name type="scientific">Jejuia pallidilutea</name>
    <dbReference type="NCBI Taxonomy" id="504487"/>
    <lineage>
        <taxon>Bacteria</taxon>
        <taxon>Pseudomonadati</taxon>
        <taxon>Bacteroidota</taxon>
        <taxon>Flavobacteriia</taxon>
        <taxon>Flavobacteriales</taxon>
        <taxon>Flavobacteriaceae</taxon>
        <taxon>Jejuia</taxon>
    </lineage>
</organism>
<evidence type="ECO:0000256" key="4">
    <source>
        <dbReference type="RuleBase" id="RU362110"/>
    </source>
</evidence>
<dbReference type="SUPFAM" id="SSF75005">
    <property type="entry name" value="Arabinanase/levansucrase/invertase"/>
    <property type="match status" value="1"/>
</dbReference>
<evidence type="ECO:0000313" key="8">
    <source>
        <dbReference type="EMBL" id="GAL88639.1"/>
    </source>
</evidence>
<dbReference type="InterPro" id="IPR013189">
    <property type="entry name" value="Glyco_hydro_32_C"/>
</dbReference>
<evidence type="ECO:0000259" key="7">
    <source>
        <dbReference type="Pfam" id="PF08244"/>
    </source>
</evidence>
<dbReference type="GO" id="GO:0005737">
    <property type="term" value="C:cytoplasm"/>
    <property type="evidence" value="ECO:0007669"/>
    <property type="project" value="TreeGrafter"/>
</dbReference>
<dbReference type="Pfam" id="PF00251">
    <property type="entry name" value="Glyco_hydro_32N"/>
    <property type="match status" value="1"/>
</dbReference>
<name>A0A098LQA2_9FLAO</name>
<dbReference type="InterPro" id="IPR013148">
    <property type="entry name" value="Glyco_hydro_32_N"/>
</dbReference>
<dbReference type="InterPro" id="IPR001362">
    <property type="entry name" value="Glyco_hydro_32"/>
</dbReference>
<dbReference type="GO" id="GO:0005987">
    <property type="term" value="P:sucrose catabolic process"/>
    <property type="evidence" value="ECO:0007669"/>
    <property type="project" value="TreeGrafter"/>
</dbReference>
<dbReference type="PROSITE" id="PS00609">
    <property type="entry name" value="GLYCOSYL_HYDROL_F32"/>
    <property type="match status" value="1"/>
</dbReference>
<dbReference type="SUPFAM" id="SSF49899">
    <property type="entry name" value="Concanavalin A-like lectins/glucanases"/>
    <property type="match status" value="1"/>
</dbReference>
<dbReference type="GO" id="GO:0004575">
    <property type="term" value="F:sucrose alpha-glucosidase activity"/>
    <property type="evidence" value="ECO:0007669"/>
    <property type="project" value="TreeGrafter"/>
</dbReference>
<keyword evidence="5" id="KW-0732">Signal</keyword>
<dbReference type="PANTHER" id="PTHR42800">
    <property type="entry name" value="EXOINULINASE INUD (AFU_ORTHOLOGUE AFUA_5G00480)"/>
    <property type="match status" value="1"/>
</dbReference>